<dbReference type="Gene3D" id="1.10.4030.10">
    <property type="entry name" value="Porin chaperone SurA, peptide-binding domain"/>
    <property type="match status" value="1"/>
</dbReference>
<reference evidence="5 6" key="1">
    <citation type="journal article" date="2011" name="Stand. Genomic Sci.">
        <title>Complete genome sequence of the gliding, heparinolytic Pedobacter saltans type strain (113).</title>
        <authorList>
            <person name="Liolios K."/>
            <person name="Sikorski J."/>
            <person name="Lu M."/>
            <person name="Nolan M."/>
            <person name="Lapidus A."/>
            <person name="Lucas S."/>
            <person name="Hammon N."/>
            <person name="Deshpande S."/>
            <person name="Cheng J.F."/>
            <person name="Tapia R."/>
            <person name="Han C."/>
            <person name="Goodwin L."/>
            <person name="Pitluck S."/>
            <person name="Huntemann M."/>
            <person name="Ivanova N."/>
            <person name="Pagani I."/>
            <person name="Mavromatis K."/>
            <person name="Ovchinikova G."/>
            <person name="Pati A."/>
            <person name="Chen A."/>
            <person name="Palaniappan K."/>
            <person name="Land M."/>
            <person name="Hauser L."/>
            <person name="Brambilla E.M."/>
            <person name="Kotsyurbenko O."/>
            <person name="Rohde M."/>
            <person name="Tindall B.J."/>
            <person name="Abt B."/>
            <person name="Goker M."/>
            <person name="Detter J.C."/>
            <person name="Woyke T."/>
            <person name="Bristow J."/>
            <person name="Eisen J.A."/>
            <person name="Markowitz V."/>
            <person name="Hugenholtz P."/>
            <person name="Klenk H.P."/>
            <person name="Kyrpides N.C."/>
        </authorList>
    </citation>
    <scope>NUCLEOTIDE SEQUENCE [LARGE SCALE GENOMIC DNA]</scope>
    <source>
        <strain evidence="6">ATCC 51119 / DSM 12145 / JCM 21818 / LMG 10337 / NBRC 100064 / NCIMB 13643</strain>
    </source>
</reference>
<dbReference type="RefSeq" id="WP_013634458.1">
    <property type="nucleotide sequence ID" value="NC_015177.1"/>
</dbReference>
<dbReference type="InterPro" id="IPR027304">
    <property type="entry name" value="Trigger_fact/SurA_dom_sf"/>
</dbReference>
<evidence type="ECO:0000259" key="4">
    <source>
        <dbReference type="PROSITE" id="PS50198"/>
    </source>
</evidence>
<dbReference type="STRING" id="762903.Pedsa_3441"/>
<evidence type="ECO:0000313" key="5">
    <source>
        <dbReference type="EMBL" id="ADY53975.1"/>
    </source>
</evidence>
<dbReference type="InterPro" id="IPR050280">
    <property type="entry name" value="OMP_Chaperone_SurA"/>
</dbReference>
<dbReference type="SUPFAM" id="SSF109998">
    <property type="entry name" value="Triger factor/SurA peptide-binding domain-like"/>
    <property type="match status" value="1"/>
</dbReference>
<proteinExistence type="predicted"/>
<keyword evidence="2 5" id="KW-0413">Isomerase</keyword>
<dbReference type="InterPro" id="IPR046357">
    <property type="entry name" value="PPIase_dom_sf"/>
</dbReference>
<dbReference type="AlphaFoldDB" id="F0SDJ2"/>
<feature type="domain" description="PpiC" evidence="4">
    <location>
        <begin position="271"/>
        <end position="367"/>
    </location>
</feature>
<dbReference type="eggNOG" id="COG0760">
    <property type="taxonomic scope" value="Bacteria"/>
</dbReference>
<dbReference type="InterPro" id="IPR000297">
    <property type="entry name" value="PPIase_PpiC"/>
</dbReference>
<dbReference type="Pfam" id="PF00639">
    <property type="entry name" value="Rotamase"/>
    <property type="match status" value="2"/>
</dbReference>
<organism evidence="5 6">
    <name type="scientific">Pseudopedobacter saltans (strain ATCC 51119 / DSM 12145 / JCM 21818 / CCUG 39354 / LMG 10337 / NBRC 100064 / NCIMB 13643)</name>
    <name type="common">Pedobacter saltans</name>
    <dbReference type="NCBI Taxonomy" id="762903"/>
    <lineage>
        <taxon>Bacteria</taxon>
        <taxon>Pseudomonadati</taxon>
        <taxon>Bacteroidota</taxon>
        <taxon>Sphingobacteriia</taxon>
        <taxon>Sphingobacteriales</taxon>
        <taxon>Sphingobacteriaceae</taxon>
        <taxon>Pseudopedobacter</taxon>
    </lineage>
</organism>
<feature type="chain" id="PRO_5007913914" evidence="3">
    <location>
        <begin position="19"/>
        <end position="454"/>
    </location>
</feature>
<name>F0SDJ2_PSESL</name>
<dbReference type="HOGENOM" id="CLU_034646_13_0_10"/>
<dbReference type="SUPFAM" id="SSF54534">
    <property type="entry name" value="FKBP-like"/>
    <property type="match status" value="2"/>
</dbReference>
<dbReference type="Gene3D" id="3.10.50.40">
    <property type="match status" value="2"/>
</dbReference>
<keyword evidence="2" id="KW-0697">Rotamase</keyword>
<dbReference type="EMBL" id="CP002545">
    <property type="protein sequence ID" value="ADY53975.1"/>
    <property type="molecule type" value="Genomic_DNA"/>
</dbReference>
<dbReference type="Proteomes" id="UP000000310">
    <property type="component" value="Chromosome"/>
</dbReference>
<dbReference type="KEGG" id="psn:Pedsa_3441"/>
<sequence>MKRYLVIALLIMSSNLFAQKKVIDKVVAVVGDNIILQSEVEQQYAQYILQGTKPDPNIKCYIMQSMLSQKLLTKQAAIDSIVVEDGDVDNEVERRMRTMITRAGGEQRLEEFLGRPVILYKDEIRPDIREQLVAQKMQAKITEKVEVTPLDVRRFYQAIPKDSLPVYNTEVEVGEIVIYPKLTKEEKETYKDKLEALRLRIKNGDSFATLARLYSQDPGSARDGGELPFFDRNTMAKEFTAWAFKLKPGELSPVFETEFGFHFLEVLERRGENVRARHILIVPDSPPAALERARVEIDSIYQKVVAKKMDFSAAASLYSGNNDTKYNGGMILNYESSNRTTYIPTDKLDPSIFLVVDTMKVGSYSKPDVFTDNRGKKGYRFLYLKTKIPPHTANLEQDFPKIKEAAYEEKTSKVVSDWFEKRRKSTYIRIDKDFNNCDILKDWIKDTAVSANNE</sequence>
<evidence type="ECO:0000256" key="2">
    <source>
        <dbReference type="PROSITE-ProRule" id="PRU00278"/>
    </source>
</evidence>
<protein>
    <submittedName>
        <fullName evidence="5">PpiC-type peptidyl-prolyl cis-trans isomerase</fullName>
    </submittedName>
</protein>
<feature type="domain" description="PpiC" evidence="4">
    <location>
        <begin position="168"/>
        <end position="268"/>
    </location>
</feature>
<dbReference type="GO" id="GO:0003755">
    <property type="term" value="F:peptidyl-prolyl cis-trans isomerase activity"/>
    <property type="evidence" value="ECO:0007669"/>
    <property type="project" value="UniProtKB-KW"/>
</dbReference>
<feature type="signal peptide" evidence="3">
    <location>
        <begin position="1"/>
        <end position="18"/>
    </location>
</feature>
<dbReference type="PANTHER" id="PTHR47637:SF1">
    <property type="entry name" value="CHAPERONE SURA"/>
    <property type="match status" value="1"/>
</dbReference>
<evidence type="ECO:0000256" key="3">
    <source>
        <dbReference type="SAM" id="SignalP"/>
    </source>
</evidence>
<evidence type="ECO:0000313" key="6">
    <source>
        <dbReference type="Proteomes" id="UP000000310"/>
    </source>
</evidence>
<evidence type="ECO:0000256" key="1">
    <source>
        <dbReference type="ARBA" id="ARBA00022729"/>
    </source>
</evidence>
<dbReference type="PANTHER" id="PTHR47637">
    <property type="entry name" value="CHAPERONE SURA"/>
    <property type="match status" value="1"/>
</dbReference>
<reference evidence="6" key="2">
    <citation type="submission" date="2011-02" db="EMBL/GenBank/DDBJ databases">
        <title>The complete genome of Pedobacter saltans DSM 12145.</title>
        <authorList>
            <consortium name="US DOE Joint Genome Institute (JGI-PGF)"/>
            <person name="Lucas S."/>
            <person name="Copeland A."/>
            <person name="Lapidus A."/>
            <person name="Bruce D."/>
            <person name="Goodwin L."/>
            <person name="Pitluck S."/>
            <person name="Kyrpides N."/>
            <person name="Mavromatis K."/>
            <person name="Pagani I."/>
            <person name="Ivanova N."/>
            <person name="Ovchinnikova G."/>
            <person name="Lu M."/>
            <person name="Detter J.C."/>
            <person name="Han C."/>
            <person name="Land M."/>
            <person name="Hauser L."/>
            <person name="Markowitz V."/>
            <person name="Cheng J.-F."/>
            <person name="Hugenholtz P."/>
            <person name="Woyke T."/>
            <person name="Wu D."/>
            <person name="Tindall B."/>
            <person name="Pomrenke H.G."/>
            <person name="Brambilla E."/>
            <person name="Klenk H.-P."/>
            <person name="Eisen J.A."/>
        </authorList>
    </citation>
    <scope>NUCLEOTIDE SEQUENCE [LARGE SCALE GENOMIC DNA]</scope>
    <source>
        <strain evidence="6">ATCC 51119 / DSM 12145 / JCM 21818 / LMG 10337 / NBRC 100064 / NCIMB 13643</strain>
    </source>
</reference>
<gene>
    <name evidence="5" type="ordered locus">Pedsa_3441</name>
</gene>
<dbReference type="OrthoDB" id="14196at2"/>
<accession>F0SDJ2</accession>
<keyword evidence="1 3" id="KW-0732">Signal</keyword>
<dbReference type="PROSITE" id="PS50198">
    <property type="entry name" value="PPIC_PPIASE_2"/>
    <property type="match status" value="2"/>
</dbReference>
<keyword evidence="6" id="KW-1185">Reference proteome</keyword>